<dbReference type="EMBL" id="JAEHTE010000023">
    <property type="protein sequence ID" value="MBI6885854.1"/>
    <property type="molecule type" value="Genomic_DNA"/>
</dbReference>
<name>A0A8I1EFS0_PSEPU</name>
<evidence type="ECO:0000313" key="1">
    <source>
        <dbReference type="EMBL" id="MBI6885854.1"/>
    </source>
</evidence>
<accession>A0A8I1EFS0</accession>
<dbReference type="Proteomes" id="UP000637061">
    <property type="component" value="Unassembled WGS sequence"/>
</dbReference>
<organism evidence="1 2">
    <name type="scientific">Pseudomonas putida</name>
    <name type="common">Arthrobacter siderocapsulatus</name>
    <dbReference type="NCBI Taxonomy" id="303"/>
    <lineage>
        <taxon>Bacteria</taxon>
        <taxon>Pseudomonadati</taxon>
        <taxon>Pseudomonadota</taxon>
        <taxon>Gammaproteobacteria</taxon>
        <taxon>Pseudomonadales</taxon>
        <taxon>Pseudomonadaceae</taxon>
        <taxon>Pseudomonas</taxon>
    </lineage>
</organism>
<sequence length="117" mass="13503">MSTLTPAQAKQEIDSVLLAARDLSARHIEIIVRPEIAFIQFSHEEWTKVHVEWTEDHANEVMGQFFIDLKRTQGHEEDPRPEEAMLDRSETKGVNIRARVSTIPLWPEGYDVIINLL</sequence>
<dbReference type="RefSeq" id="WP_198747781.1">
    <property type="nucleotide sequence ID" value="NZ_JAEHTE010000023.1"/>
</dbReference>
<comment type="caution">
    <text evidence="1">The sequence shown here is derived from an EMBL/GenBank/DDBJ whole genome shotgun (WGS) entry which is preliminary data.</text>
</comment>
<gene>
    <name evidence="1" type="ORF">JEU22_18260</name>
</gene>
<protein>
    <submittedName>
        <fullName evidence="1">Uncharacterized protein</fullName>
    </submittedName>
</protein>
<reference evidence="1" key="1">
    <citation type="submission" date="2020-12" db="EMBL/GenBank/DDBJ databases">
        <title>Enhanced detection system for hospital associated transmission using whole genome sequencing surveillance.</title>
        <authorList>
            <person name="Harrison L.H."/>
            <person name="Van Tyne D."/>
            <person name="Marsh J.W."/>
            <person name="Griffith M.P."/>
            <person name="Snyder D.J."/>
            <person name="Cooper V.S."/>
            <person name="Mustapha M."/>
        </authorList>
    </citation>
    <scope>NUCLEOTIDE SEQUENCE</scope>
    <source>
        <strain evidence="1">PSB00042</strain>
    </source>
</reference>
<evidence type="ECO:0000313" key="2">
    <source>
        <dbReference type="Proteomes" id="UP000637061"/>
    </source>
</evidence>
<dbReference type="AlphaFoldDB" id="A0A8I1EFS0"/>
<proteinExistence type="predicted"/>